<evidence type="ECO:0000259" key="5">
    <source>
        <dbReference type="Pfam" id="PF00975"/>
    </source>
</evidence>
<dbReference type="Pfam" id="PF00975">
    <property type="entry name" value="Thioesterase"/>
    <property type="match status" value="1"/>
</dbReference>
<comment type="catalytic activity">
    <reaction evidence="4">
        <text>a fatty acyl-CoA + H2O = a fatty acid + CoA + H(+)</text>
        <dbReference type="Rhea" id="RHEA:16781"/>
        <dbReference type="ChEBI" id="CHEBI:15377"/>
        <dbReference type="ChEBI" id="CHEBI:15378"/>
        <dbReference type="ChEBI" id="CHEBI:28868"/>
        <dbReference type="ChEBI" id="CHEBI:57287"/>
        <dbReference type="ChEBI" id="CHEBI:77636"/>
    </reaction>
</comment>
<gene>
    <name evidence="6" type="ORF">A4G28_06785</name>
</gene>
<dbReference type="GO" id="GO:0008610">
    <property type="term" value="P:lipid biosynthetic process"/>
    <property type="evidence" value="ECO:0007669"/>
    <property type="project" value="TreeGrafter"/>
</dbReference>
<accession>A0A162DCW1</accession>
<protein>
    <recommendedName>
        <fullName evidence="2">Thioesterase TesA</fullName>
    </recommendedName>
</protein>
<dbReference type="InterPro" id="IPR012223">
    <property type="entry name" value="TEII"/>
</dbReference>
<dbReference type="Proteomes" id="UP000077342">
    <property type="component" value="Unassembled WGS sequence"/>
</dbReference>
<reference evidence="7" key="1">
    <citation type="submission" date="2016-04" db="EMBL/GenBank/DDBJ databases">
        <authorList>
            <person name="Strapagiel D."/>
            <person name="Borowka P."/>
            <person name="Marciniak B."/>
            <person name="Bakula Z."/>
            <person name="Van Ingen J."/>
            <person name="Safianowska A."/>
            <person name="Dziadek J."/>
            <person name="Jagielski T."/>
        </authorList>
    </citation>
    <scope>NUCLEOTIDE SEQUENCE [LARGE SCALE GENOMIC DNA]</scope>
    <source>
        <strain evidence="7">1010001458</strain>
    </source>
</reference>
<evidence type="ECO:0000256" key="4">
    <source>
        <dbReference type="ARBA" id="ARBA00024293"/>
    </source>
</evidence>
<dbReference type="AlphaFoldDB" id="A0A162DCW1"/>
<keyword evidence="7" id="KW-1185">Reference proteome</keyword>
<evidence type="ECO:0000313" key="6">
    <source>
        <dbReference type="EMBL" id="KZS55522.1"/>
    </source>
</evidence>
<dbReference type="PANTHER" id="PTHR11487">
    <property type="entry name" value="THIOESTERASE"/>
    <property type="match status" value="1"/>
</dbReference>
<name>A0A162DCW1_9MYCO</name>
<evidence type="ECO:0000313" key="7">
    <source>
        <dbReference type="Proteomes" id="UP000077342"/>
    </source>
</evidence>
<keyword evidence="3" id="KW-0843">Virulence</keyword>
<sequence length="254" mass="27719">MTIDERTNMSTTFAPWIKHVPGPDRQPHRGAIVVFPHAGAAATSYRKLATALAAGGDTFIVQYPQRAERLNHPAPRDIHDLARGLFQAGPWHQAAPLRLFGHSMGAVVAFEFARIAEQRGIAVRKLWVSAGPVPSAVADLPQLPTSDPELLADLANMGGTDPRLLADEEFAALLTNAARCDYEALNRYGCGCSVRIRADIHVIGARDDNRVDAGSLHRWGNHTRGKFTLSFFDGGHFYINDHTNTVANRVVTNV</sequence>
<comment type="caution">
    <text evidence="6">The sequence shown here is derived from an EMBL/GenBank/DDBJ whole genome shotgun (WGS) entry which is preliminary data.</text>
</comment>
<dbReference type="InterPro" id="IPR001031">
    <property type="entry name" value="Thioesterase"/>
</dbReference>
<dbReference type="PANTHER" id="PTHR11487:SF0">
    <property type="entry name" value="S-ACYL FATTY ACID SYNTHASE THIOESTERASE, MEDIUM CHAIN"/>
    <property type="match status" value="1"/>
</dbReference>
<organism evidence="6 7">
    <name type="scientific">Mycobacterium ostraviense</name>
    <dbReference type="NCBI Taxonomy" id="2738409"/>
    <lineage>
        <taxon>Bacteria</taxon>
        <taxon>Bacillati</taxon>
        <taxon>Actinomycetota</taxon>
        <taxon>Actinomycetes</taxon>
        <taxon>Mycobacteriales</taxon>
        <taxon>Mycobacteriaceae</taxon>
        <taxon>Mycobacterium</taxon>
    </lineage>
</organism>
<dbReference type="SUPFAM" id="SSF53474">
    <property type="entry name" value="alpha/beta-Hydrolases"/>
    <property type="match status" value="1"/>
</dbReference>
<feature type="domain" description="Thioesterase" evidence="5">
    <location>
        <begin position="32"/>
        <end position="249"/>
    </location>
</feature>
<dbReference type="InterPro" id="IPR029058">
    <property type="entry name" value="AB_hydrolase_fold"/>
</dbReference>
<proteinExistence type="inferred from homology"/>
<dbReference type="EMBL" id="LWCI01000176">
    <property type="protein sequence ID" value="KZS55522.1"/>
    <property type="molecule type" value="Genomic_DNA"/>
</dbReference>
<dbReference type="Gene3D" id="3.40.50.1820">
    <property type="entry name" value="alpha/beta hydrolase"/>
    <property type="match status" value="1"/>
</dbReference>
<evidence type="ECO:0000256" key="1">
    <source>
        <dbReference type="ARBA" id="ARBA00007169"/>
    </source>
</evidence>
<evidence type="ECO:0000256" key="3">
    <source>
        <dbReference type="ARBA" id="ARBA00023026"/>
    </source>
</evidence>
<evidence type="ECO:0000256" key="2">
    <source>
        <dbReference type="ARBA" id="ARBA00015007"/>
    </source>
</evidence>
<comment type="similarity">
    <text evidence="1">Belongs to the thioesterase family.</text>
</comment>